<dbReference type="Pfam" id="PF13505">
    <property type="entry name" value="OMP_b-brl"/>
    <property type="match status" value="1"/>
</dbReference>
<name>A0ABV5F464_9FLAO</name>
<accession>A0ABV5F464</accession>
<gene>
    <name evidence="4" type="ORF">ACFFVB_14240</name>
</gene>
<reference evidence="4 5" key="1">
    <citation type="submission" date="2024-09" db="EMBL/GenBank/DDBJ databases">
        <authorList>
            <person name="Sun Q."/>
            <person name="Mori K."/>
        </authorList>
    </citation>
    <scope>NUCLEOTIDE SEQUENCE [LARGE SCALE GENOMIC DNA]</scope>
    <source>
        <strain evidence="4 5">CECT 8286</strain>
    </source>
</reference>
<feature type="signal peptide" evidence="2">
    <location>
        <begin position="1"/>
        <end position="19"/>
    </location>
</feature>
<evidence type="ECO:0000313" key="4">
    <source>
        <dbReference type="EMBL" id="MFB9054243.1"/>
    </source>
</evidence>
<proteinExistence type="predicted"/>
<keyword evidence="5" id="KW-1185">Reference proteome</keyword>
<dbReference type="SUPFAM" id="SSF56925">
    <property type="entry name" value="OMPA-like"/>
    <property type="match status" value="1"/>
</dbReference>
<dbReference type="InterPro" id="IPR011250">
    <property type="entry name" value="OMP/PagP_B-barrel"/>
</dbReference>
<protein>
    <submittedName>
        <fullName evidence="4">Porin family protein</fullName>
    </submittedName>
</protein>
<dbReference type="InterPro" id="IPR027385">
    <property type="entry name" value="Beta-barrel_OMP"/>
</dbReference>
<evidence type="ECO:0000313" key="5">
    <source>
        <dbReference type="Proteomes" id="UP001589605"/>
    </source>
</evidence>
<dbReference type="EMBL" id="JBHMEZ010000012">
    <property type="protein sequence ID" value="MFB9054243.1"/>
    <property type="molecule type" value="Genomic_DNA"/>
</dbReference>
<evidence type="ECO:0000256" key="2">
    <source>
        <dbReference type="SAM" id="SignalP"/>
    </source>
</evidence>
<keyword evidence="1 2" id="KW-0732">Signal</keyword>
<dbReference type="RefSeq" id="WP_382383738.1">
    <property type="nucleotide sequence ID" value="NZ_JBHMEZ010000012.1"/>
</dbReference>
<feature type="domain" description="Outer membrane protein beta-barrel" evidence="3">
    <location>
        <begin position="7"/>
        <end position="173"/>
    </location>
</feature>
<feature type="chain" id="PRO_5047026896" evidence="2">
    <location>
        <begin position="20"/>
        <end position="176"/>
    </location>
</feature>
<organism evidence="4 5">
    <name type="scientific">Formosa undariae</name>
    <dbReference type="NCBI Taxonomy" id="1325436"/>
    <lineage>
        <taxon>Bacteria</taxon>
        <taxon>Pseudomonadati</taxon>
        <taxon>Bacteroidota</taxon>
        <taxon>Flavobacteriia</taxon>
        <taxon>Flavobacteriales</taxon>
        <taxon>Flavobacteriaceae</taxon>
        <taxon>Formosa</taxon>
    </lineage>
</organism>
<evidence type="ECO:0000259" key="3">
    <source>
        <dbReference type="Pfam" id="PF13505"/>
    </source>
</evidence>
<evidence type="ECO:0000256" key="1">
    <source>
        <dbReference type="ARBA" id="ARBA00022729"/>
    </source>
</evidence>
<dbReference type="Proteomes" id="UP001589605">
    <property type="component" value="Unassembled WGS sequence"/>
</dbReference>
<sequence length="176" mass="19789">MKKITFLILTILATTTSFAQFDLFGVRSGVNISNLDYEDNVPSGNTHRNGFVVGFTAQYGITEKFSIAPEIQFSAEGAKDESLRLDYLNLPIFAKYTMWERVSIGVGPQMGLKIHEFEDGYRDLVFSGVVGAEYVFCEDFYVDVRYAYGFTNVYDSDQPLEATNHNIQIGVGIKIF</sequence>
<comment type="caution">
    <text evidence="4">The sequence shown here is derived from an EMBL/GenBank/DDBJ whole genome shotgun (WGS) entry which is preliminary data.</text>
</comment>